<evidence type="ECO:0000313" key="2">
    <source>
        <dbReference type="EMBL" id="MCY6482760.1"/>
    </source>
</evidence>
<dbReference type="SUPFAM" id="SSF57997">
    <property type="entry name" value="Tropomyosin"/>
    <property type="match status" value="1"/>
</dbReference>
<reference evidence="2" key="1">
    <citation type="submission" date="2022-12" db="EMBL/GenBank/DDBJ databases">
        <authorList>
            <person name="Wang J."/>
        </authorList>
    </citation>
    <scope>NUCLEOTIDE SEQUENCE</scope>
    <source>
        <strain evidence="2">HY-45-18</strain>
    </source>
</reference>
<accession>A0ABT4CUV4</accession>
<evidence type="ECO:0000313" key="3">
    <source>
        <dbReference type="Proteomes" id="UP001078443"/>
    </source>
</evidence>
<evidence type="ECO:0000256" key="1">
    <source>
        <dbReference type="SAM" id="Coils"/>
    </source>
</evidence>
<keyword evidence="3" id="KW-1185">Reference proteome</keyword>
<proteinExistence type="predicted"/>
<feature type="coiled-coil region" evidence="1">
    <location>
        <begin position="403"/>
        <end position="570"/>
    </location>
</feature>
<dbReference type="Gene3D" id="1.20.5.340">
    <property type="match status" value="1"/>
</dbReference>
<evidence type="ECO:0008006" key="4">
    <source>
        <dbReference type="Google" id="ProtNLM"/>
    </source>
</evidence>
<name>A0ABT4CUV4_9CLOT</name>
<gene>
    <name evidence="2" type="ORF">OW763_00110</name>
</gene>
<comment type="caution">
    <text evidence="2">The sequence shown here is derived from an EMBL/GenBank/DDBJ whole genome shotgun (WGS) entry which is preliminary data.</text>
</comment>
<dbReference type="SUPFAM" id="SSF89372">
    <property type="entry name" value="Fucose-specific lectin"/>
    <property type="match status" value="1"/>
</dbReference>
<dbReference type="Proteomes" id="UP001078443">
    <property type="component" value="Unassembled WGS sequence"/>
</dbReference>
<protein>
    <recommendedName>
        <fullName evidence="4">Chromosome partition protein Smc</fullName>
    </recommendedName>
</protein>
<organism evidence="2 3">
    <name type="scientific">Clostridium aestuarii</name>
    <dbReference type="NCBI Taxonomy" id="338193"/>
    <lineage>
        <taxon>Bacteria</taxon>
        <taxon>Bacillati</taxon>
        <taxon>Bacillota</taxon>
        <taxon>Clostridia</taxon>
        <taxon>Eubacteriales</taxon>
        <taxon>Clostridiaceae</taxon>
        <taxon>Clostridium</taxon>
    </lineage>
</organism>
<dbReference type="RefSeq" id="WP_268039019.1">
    <property type="nucleotide sequence ID" value="NZ_JAPQER010000001.1"/>
</dbReference>
<sequence length="578" mass="67840">MLLNDRNFYTLKQSDGTIWQFSYKKSFGIIYKTLENTKWSNYNILVNECSNNFSVVLIHDDKICVLYQDSSGNINLNVYNGTTWTKHEILKKKTSVVNDVYLKTIYNNDKLHIFYGILNTKNNIRTLFHQTIDDDLNLSTPNIIDTTNVRHINQFTICCSDNNDLYILYQKLINKYELGYKIFNFKNNTWSKFYTVDKNVSPYIDFSLTSLQNTLHTLYIKSNGISNILVDASGYLSDLKYTKIHESNNITSCSLTLLNNIIWCSWICGNWIYSCFSNNNGLTFNTPPHREIINTSPIIFKSLYNEFSSTHNCINNEIYMQNTTTFKILPNVLNTLTSNVKNTELQSDIPDNYSVYMEKYMLNLKQRLSFYQKKLSQKDQLINHLNSILSQEKSKHLCSQNMLKSLNQKYTEFEKEKKSLTENLNYLKKDLDVKQNKIDDLENITIKKEKEFISLSNEINTLKNLATEKDNKISTLKKEISKYEDVTPEYKNKISNYEDKINETENLISEYKSKINKKETTVSEYENKINEYENMIDEYKNKINEYQNTLSQYKDKVSSLTEEIASLQNASILKKIFF</sequence>
<keyword evidence="1" id="KW-0175">Coiled coil</keyword>
<dbReference type="EMBL" id="JAPQER010000001">
    <property type="protein sequence ID" value="MCY6482760.1"/>
    <property type="molecule type" value="Genomic_DNA"/>
</dbReference>